<evidence type="ECO:0000256" key="2">
    <source>
        <dbReference type="ARBA" id="ARBA00023315"/>
    </source>
</evidence>
<sequence>MLIQIDDLSTSDIRSLLAFHVADLQQKSPSESCYVLDITSLQKPEVTVYAARDNDQLLGCAALKELSPTTGEIKSMRTAPEHLRKGVARTLLQHLIIQARERKYEKLYLETGVDEAFSQARTLYLKSGFEYCGPYGGYVARGPNCFMKFEL</sequence>
<proteinExistence type="predicted"/>
<keyword evidence="5" id="KW-1185">Reference proteome</keyword>
<evidence type="ECO:0000313" key="5">
    <source>
        <dbReference type="Proteomes" id="UP001215712"/>
    </source>
</evidence>
<comment type="caution">
    <text evidence="4">The sequence shown here is derived from an EMBL/GenBank/DDBJ whole genome shotgun (WGS) entry which is preliminary data.</text>
</comment>
<dbReference type="SUPFAM" id="SSF55729">
    <property type="entry name" value="Acyl-CoA N-acyltransferases (Nat)"/>
    <property type="match status" value="1"/>
</dbReference>
<organism evidence="4 5">
    <name type="scientific">Penicillium malachiteum</name>
    <dbReference type="NCBI Taxonomy" id="1324776"/>
    <lineage>
        <taxon>Eukaryota</taxon>
        <taxon>Fungi</taxon>
        <taxon>Dikarya</taxon>
        <taxon>Ascomycota</taxon>
        <taxon>Pezizomycotina</taxon>
        <taxon>Eurotiomycetes</taxon>
        <taxon>Eurotiomycetidae</taxon>
        <taxon>Eurotiales</taxon>
        <taxon>Aspergillaceae</taxon>
        <taxon>Penicillium</taxon>
    </lineage>
</organism>
<reference evidence="4" key="1">
    <citation type="journal article" date="2023" name="IMA Fungus">
        <title>Comparative genomic study of the Penicillium genus elucidates a diverse pangenome and 15 lateral gene transfer events.</title>
        <authorList>
            <person name="Petersen C."/>
            <person name="Sorensen T."/>
            <person name="Nielsen M.R."/>
            <person name="Sondergaard T.E."/>
            <person name="Sorensen J.L."/>
            <person name="Fitzpatrick D.A."/>
            <person name="Frisvad J.C."/>
            <person name="Nielsen K.L."/>
        </authorList>
    </citation>
    <scope>NUCLEOTIDE SEQUENCE</scope>
    <source>
        <strain evidence="4">IBT 17514</strain>
    </source>
</reference>
<accession>A0AAD6MTU2</accession>
<keyword evidence="2" id="KW-0012">Acyltransferase</keyword>
<dbReference type="Gene3D" id="3.40.630.30">
    <property type="match status" value="1"/>
</dbReference>
<name>A0AAD6MTU2_9EURO</name>
<dbReference type="CDD" id="cd04301">
    <property type="entry name" value="NAT_SF"/>
    <property type="match status" value="1"/>
</dbReference>
<protein>
    <submittedName>
        <fullName evidence="4">GNAT family N-acetyltransferase</fullName>
    </submittedName>
</protein>
<dbReference type="PANTHER" id="PTHR43877">
    <property type="entry name" value="AMINOALKYLPHOSPHONATE N-ACETYLTRANSFERASE-RELATED-RELATED"/>
    <property type="match status" value="1"/>
</dbReference>
<evidence type="ECO:0000256" key="1">
    <source>
        <dbReference type="ARBA" id="ARBA00022679"/>
    </source>
</evidence>
<feature type="domain" description="N-acetyltransferase" evidence="3">
    <location>
        <begin position="3"/>
        <end position="151"/>
    </location>
</feature>
<dbReference type="EMBL" id="JAQJAN010000012">
    <property type="protein sequence ID" value="KAJ5716576.1"/>
    <property type="molecule type" value="Genomic_DNA"/>
</dbReference>
<dbReference type="PROSITE" id="PS51186">
    <property type="entry name" value="GNAT"/>
    <property type="match status" value="1"/>
</dbReference>
<evidence type="ECO:0000259" key="3">
    <source>
        <dbReference type="PROSITE" id="PS51186"/>
    </source>
</evidence>
<dbReference type="PANTHER" id="PTHR43877:SF5">
    <property type="entry name" value="BLL8307 PROTEIN"/>
    <property type="match status" value="1"/>
</dbReference>
<reference evidence="4" key="2">
    <citation type="submission" date="2023-01" db="EMBL/GenBank/DDBJ databases">
        <authorList>
            <person name="Petersen C."/>
        </authorList>
    </citation>
    <scope>NUCLEOTIDE SEQUENCE</scope>
    <source>
        <strain evidence="4">IBT 17514</strain>
    </source>
</reference>
<dbReference type="InterPro" id="IPR050832">
    <property type="entry name" value="Bact_Acetyltransf"/>
</dbReference>
<keyword evidence="1" id="KW-0808">Transferase</keyword>
<gene>
    <name evidence="4" type="ORF">N7493_008487</name>
</gene>
<evidence type="ECO:0000313" key="4">
    <source>
        <dbReference type="EMBL" id="KAJ5716576.1"/>
    </source>
</evidence>
<dbReference type="AlphaFoldDB" id="A0AAD6MTU2"/>
<dbReference type="Proteomes" id="UP001215712">
    <property type="component" value="Unassembled WGS sequence"/>
</dbReference>
<dbReference type="GO" id="GO:0016747">
    <property type="term" value="F:acyltransferase activity, transferring groups other than amino-acyl groups"/>
    <property type="evidence" value="ECO:0007669"/>
    <property type="project" value="InterPro"/>
</dbReference>
<dbReference type="InterPro" id="IPR016181">
    <property type="entry name" value="Acyl_CoA_acyltransferase"/>
</dbReference>
<dbReference type="Pfam" id="PF00583">
    <property type="entry name" value="Acetyltransf_1"/>
    <property type="match status" value="1"/>
</dbReference>
<dbReference type="InterPro" id="IPR000182">
    <property type="entry name" value="GNAT_dom"/>
</dbReference>